<protein>
    <submittedName>
        <fullName evidence="2">Uncharacterized protein</fullName>
    </submittedName>
</protein>
<name>A0AAD8AV85_BIOPF</name>
<organism evidence="2 3">
    <name type="scientific">Biomphalaria pfeifferi</name>
    <name type="common">Bloodfluke planorb</name>
    <name type="synonym">Freshwater snail</name>
    <dbReference type="NCBI Taxonomy" id="112525"/>
    <lineage>
        <taxon>Eukaryota</taxon>
        <taxon>Metazoa</taxon>
        <taxon>Spiralia</taxon>
        <taxon>Lophotrochozoa</taxon>
        <taxon>Mollusca</taxon>
        <taxon>Gastropoda</taxon>
        <taxon>Heterobranchia</taxon>
        <taxon>Euthyneura</taxon>
        <taxon>Panpulmonata</taxon>
        <taxon>Hygrophila</taxon>
        <taxon>Lymnaeoidea</taxon>
        <taxon>Planorbidae</taxon>
        <taxon>Biomphalaria</taxon>
    </lineage>
</organism>
<dbReference type="AlphaFoldDB" id="A0AAD8AV85"/>
<reference evidence="2" key="1">
    <citation type="journal article" date="2023" name="PLoS Negl. Trop. Dis.">
        <title>A genome sequence for Biomphalaria pfeifferi, the major vector snail for the human-infecting parasite Schistosoma mansoni.</title>
        <authorList>
            <person name="Bu L."/>
            <person name="Lu L."/>
            <person name="Laidemitt M.R."/>
            <person name="Zhang S.M."/>
            <person name="Mutuku M."/>
            <person name="Mkoji G."/>
            <person name="Steinauer M."/>
            <person name="Loker E.S."/>
        </authorList>
    </citation>
    <scope>NUCLEOTIDE SEQUENCE</scope>
    <source>
        <strain evidence="2">KasaAsao</strain>
    </source>
</reference>
<comment type="caution">
    <text evidence="2">The sequence shown here is derived from an EMBL/GenBank/DDBJ whole genome shotgun (WGS) entry which is preliminary data.</text>
</comment>
<evidence type="ECO:0000313" key="3">
    <source>
        <dbReference type="Proteomes" id="UP001233172"/>
    </source>
</evidence>
<feature type="non-terminal residue" evidence="2">
    <location>
        <position position="1"/>
    </location>
</feature>
<keyword evidence="3" id="KW-1185">Reference proteome</keyword>
<reference evidence="2" key="2">
    <citation type="submission" date="2023-04" db="EMBL/GenBank/DDBJ databases">
        <authorList>
            <person name="Bu L."/>
            <person name="Lu L."/>
            <person name="Laidemitt M.R."/>
            <person name="Zhang S.M."/>
            <person name="Mutuku M."/>
            <person name="Mkoji G."/>
            <person name="Steinauer M."/>
            <person name="Loker E.S."/>
        </authorList>
    </citation>
    <scope>NUCLEOTIDE SEQUENCE</scope>
    <source>
        <strain evidence="2">KasaAsao</strain>
        <tissue evidence="2">Whole Snail</tissue>
    </source>
</reference>
<gene>
    <name evidence="2" type="ORF">Bpfe_027496</name>
</gene>
<evidence type="ECO:0000256" key="1">
    <source>
        <dbReference type="SAM" id="MobiDB-lite"/>
    </source>
</evidence>
<dbReference type="Proteomes" id="UP001233172">
    <property type="component" value="Unassembled WGS sequence"/>
</dbReference>
<proteinExistence type="predicted"/>
<feature type="compositionally biased region" description="Polar residues" evidence="1">
    <location>
        <begin position="83"/>
        <end position="92"/>
    </location>
</feature>
<accession>A0AAD8AV85</accession>
<evidence type="ECO:0000313" key="2">
    <source>
        <dbReference type="EMBL" id="KAK0043063.1"/>
    </source>
</evidence>
<feature type="region of interest" description="Disordered" evidence="1">
    <location>
        <begin position="72"/>
        <end position="104"/>
    </location>
</feature>
<sequence length="104" mass="11762">MPRLMTMLERGDPDIALNTEDDNNIPRGALHMRGQDHLSELNVKLKLQPPPQVLVQTSNILIHNVHTGYYGSIPKEKQDQESQSKTTQQVETKQAGYVTQLDDL</sequence>
<dbReference type="EMBL" id="JASAOG010000225">
    <property type="protein sequence ID" value="KAK0043063.1"/>
    <property type="molecule type" value="Genomic_DNA"/>
</dbReference>